<reference evidence="9" key="1">
    <citation type="submission" date="2018-06" db="EMBL/GenBank/DDBJ databases">
        <authorList>
            <person name="Zhirakovskaya E."/>
        </authorList>
    </citation>
    <scope>NUCLEOTIDE SEQUENCE</scope>
</reference>
<feature type="transmembrane region" description="Helical" evidence="7">
    <location>
        <begin position="37"/>
        <end position="62"/>
    </location>
</feature>
<dbReference type="EMBL" id="UOEU01000240">
    <property type="protein sequence ID" value="VAW31526.1"/>
    <property type="molecule type" value="Genomic_DNA"/>
</dbReference>
<organism evidence="9">
    <name type="scientific">hydrothermal vent metagenome</name>
    <dbReference type="NCBI Taxonomy" id="652676"/>
    <lineage>
        <taxon>unclassified sequences</taxon>
        <taxon>metagenomes</taxon>
        <taxon>ecological metagenomes</taxon>
    </lineage>
</organism>
<feature type="transmembrane region" description="Helical" evidence="7">
    <location>
        <begin position="105"/>
        <end position="124"/>
    </location>
</feature>
<dbReference type="InterPro" id="IPR035906">
    <property type="entry name" value="MetI-like_sf"/>
</dbReference>
<evidence type="ECO:0000256" key="6">
    <source>
        <dbReference type="ARBA" id="ARBA00023136"/>
    </source>
</evidence>
<dbReference type="PANTHER" id="PTHR30193:SF37">
    <property type="entry name" value="INNER MEMBRANE ABC TRANSPORTER PERMEASE PROTEIN YCJO"/>
    <property type="match status" value="1"/>
</dbReference>
<dbReference type="SUPFAM" id="SSF161098">
    <property type="entry name" value="MetI-like"/>
    <property type="match status" value="1"/>
</dbReference>
<gene>
    <name evidence="9" type="ORF">MNBD_CHLOROFLEXI01-4302</name>
</gene>
<dbReference type="PANTHER" id="PTHR30193">
    <property type="entry name" value="ABC TRANSPORTER PERMEASE PROTEIN"/>
    <property type="match status" value="1"/>
</dbReference>
<feature type="transmembrane region" description="Helical" evidence="7">
    <location>
        <begin position="299"/>
        <end position="320"/>
    </location>
</feature>
<name>A0A3B0VHI8_9ZZZZ</name>
<sequence length="338" mass="38221">MSIMNREEKGGIPPFSPLDPTEKRFAFGAWLRSRLTAWAFMSPAAFLILFFFFIPVIILFILSFSDLKSANFGTLQWWLPINWSLNNYSRILGDRFFTKFLGNTFFYVLTTLTLFNFGSALIIALLTTHINRRAGFFFRLMWLLPRLTPSVIYILMWRRLAQRAPIGIINQFLVPLGLGSGDNLLLSNPWLFVILVNGFIGASFGLVIFTSAIEAIPRDYLTASKVDGASTLQTIRYVILPMIRWPILFVLTYQTLSLLTSFEQILLLTGGGPGLFKTEVWALRAYHLALSTEAGNTQWGYGAAWAVILVIIGVSAAVTYMRVFKFDDLVVEPKIDLI</sequence>
<dbReference type="CDD" id="cd06261">
    <property type="entry name" value="TM_PBP2"/>
    <property type="match status" value="1"/>
</dbReference>
<keyword evidence="5 7" id="KW-1133">Transmembrane helix</keyword>
<dbReference type="PROSITE" id="PS50928">
    <property type="entry name" value="ABC_TM1"/>
    <property type="match status" value="1"/>
</dbReference>
<evidence type="ECO:0000256" key="1">
    <source>
        <dbReference type="ARBA" id="ARBA00004651"/>
    </source>
</evidence>
<dbReference type="GO" id="GO:0055085">
    <property type="term" value="P:transmembrane transport"/>
    <property type="evidence" value="ECO:0007669"/>
    <property type="project" value="InterPro"/>
</dbReference>
<feature type="transmembrane region" description="Helical" evidence="7">
    <location>
        <begin position="190"/>
        <end position="213"/>
    </location>
</feature>
<evidence type="ECO:0000256" key="2">
    <source>
        <dbReference type="ARBA" id="ARBA00022448"/>
    </source>
</evidence>
<proteinExistence type="predicted"/>
<evidence type="ECO:0000313" key="9">
    <source>
        <dbReference type="EMBL" id="VAW31526.1"/>
    </source>
</evidence>
<feature type="domain" description="ABC transmembrane type-1" evidence="8">
    <location>
        <begin position="101"/>
        <end position="320"/>
    </location>
</feature>
<evidence type="ECO:0000256" key="7">
    <source>
        <dbReference type="SAM" id="Phobius"/>
    </source>
</evidence>
<dbReference type="GO" id="GO:0005886">
    <property type="term" value="C:plasma membrane"/>
    <property type="evidence" value="ECO:0007669"/>
    <property type="project" value="UniProtKB-SubCell"/>
</dbReference>
<keyword evidence="3" id="KW-1003">Cell membrane</keyword>
<evidence type="ECO:0000259" key="8">
    <source>
        <dbReference type="PROSITE" id="PS50928"/>
    </source>
</evidence>
<dbReference type="AlphaFoldDB" id="A0A3B0VHI8"/>
<dbReference type="Pfam" id="PF00528">
    <property type="entry name" value="BPD_transp_1"/>
    <property type="match status" value="1"/>
</dbReference>
<dbReference type="Gene3D" id="1.10.3720.10">
    <property type="entry name" value="MetI-like"/>
    <property type="match status" value="1"/>
</dbReference>
<evidence type="ECO:0000256" key="4">
    <source>
        <dbReference type="ARBA" id="ARBA00022692"/>
    </source>
</evidence>
<keyword evidence="4 7" id="KW-0812">Transmembrane</keyword>
<evidence type="ECO:0000256" key="3">
    <source>
        <dbReference type="ARBA" id="ARBA00022475"/>
    </source>
</evidence>
<dbReference type="InterPro" id="IPR051393">
    <property type="entry name" value="ABC_transporter_permease"/>
</dbReference>
<protein>
    <recommendedName>
        <fullName evidence="8">ABC transmembrane type-1 domain-containing protein</fullName>
    </recommendedName>
</protein>
<comment type="subcellular location">
    <subcellularLocation>
        <location evidence="1">Cell membrane</location>
        <topology evidence="1">Multi-pass membrane protein</topology>
    </subcellularLocation>
</comment>
<dbReference type="InterPro" id="IPR000515">
    <property type="entry name" value="MetI-like"/>
</dbReference>
<evidence type="ECO:0000256" key="5">
    <source>
        <dbReference type="ARBA" id="ARBA00022989"/>
    </source>
</evidence>
<keyword evidence="6 7" id="KW-0472">Membrane</keyword>
<feature type="transmembrane region" description="Helical" evidence="7">
    <location>
        <begin position="136"/>
        <end position="156"/>
    </location>
</feature>
<accession>A0A3B0VHI8</accession>
<keyword evidence="2" id="KW-0813">Transport</keyword>